<dbReference type="PANTHER" id="PTHR31508">
    <property type="entry name" value="PROTEIN PITCHFORK"/>
    <property type="match status" value="1"/>
</dbReference>
<reference evidence="1" key="1">
    <citation type="submission" date="2025-08" db="UniProtKB">
        <authorList>
            <consortium name="Ensembl"/>
        </authorList>
    </citation>
    <scope>IDENTIFICATION</scope>
</reference>
<dbReference type="Ensembl" id="ENSSHBT00005018362.1">
    <property type="protein sequence ID" value="ENSSHBP00005015327.1"/>
    <property type="gene ID" value="ENSSHBG00005013396.1"/>
</dbReference>
<dbReference type="GeneTree" id="ENSGT00390000001017"/>
<reference evidence="1" key="2">
    <citation type="submission" date="2025-09" db="UniProtKB">
        <authorList>
            <consortium name="Ensembl"/>
        </authorList>
    </citation>
    <scope>IDENTIFICATION</scope>
</reference>
<dbReference type="AlphaFoldDB" id="A0A672UMN2"/>
<dbReference type="InterPro" id="IPR033602">
    <property type="entry name" value="CIMAP3"/>
</dbReference>
<dbReference type="GO" id="GO:0008092">
    <property type="term" value="F:cytoskeletal protein binding"/>
    <property type="evidence" value="ECO:0007669"/>
    <property type="project" value="TreeGrafter"/>
</dbReference>
<name>A0A672UMN2_STRHB</name>
<evidence type="ECO:0000313" key="2">
    <source>
        <dbReference type="Proteomes" id="UP000472266"/>
    </source>
</evidence>
<organism evidence="1 2">
    <name type="scientific">Strigops habroptila</name>
    <name type="common">Kakapo</name>
    <dbReference type="NCBI Taxonomy" id="2489341"/>
    <lineage>
        <taxon>Eukaryota</taxon>
        <taxon>Metazoa</taxon>
        <taxon>Chordata</taxon>
        <taxon>Craniata</taxon>
        <taxon>Vertebrata</taxon>
        <taxon>Euteleostomi</taxon>
        <taxon>Archelosauria</taxon>
        <taxon>Archosauria</taxon>
        <taxon>Dinosauria</taxon>
        <taxon>Saurischia</taxon>
        <taxon>Theropoda</taxon>
        <taxon>Coelurosauria</taxon>
        <taxon>Aves</taxon>
        <taxon>Neognathae</taxon>
        <taxon>Neoaves</taxon>
        <taxon>Telluraves</taxon>
        <taxon>Australaves</taxon>
        <taxon>Psittaciformes</taxon>
        <taxon>Psittacidae</taxon>
        <taxon>Strigops</taxon>
    </lineage>
</organism>
<evidence type="ECO:0000313" key="1">
    <source>
        <dbReference type="Ensembl" id="ENSSHBP00005015327.1"/>
    </source>
</evidence>
<dbReference type="InParanoid" id="A0A672UMN2"/>
<proteinExistence type="predicted"/>
<protein>
    <recommendedName>
        <fullName evidence="3">Protein pitchfork</fullName>
    </recommendedName>
</protein>
<dbReference type="PANTHER" id="PTHR31508:SF2">
    <property type="entry name" value="PROTEIN PITCHFORK"/>
    <property type="match status" value="1"/>
</dbReference>
<evidence type="ECO:0008006" key="3">
    <source>
        <dbReference type="Google" id="ProtNLM"/>
    </source>
</evidence>
<dbReference type="GO" id="GO:0031344">
    <property type="term" value="P:regulation of cell projection organization"/>
    <property type="evidence" value="ECO:0007669"/>
    <property type="project" value="TreeGrafter"/>
</dbReference>
<sequence length="274" mass="31496">MAAEGEPRDVQKQISFGTCQERKMLPLHDAPDRLGIQLKSIRGEPSLGPGCYLSQERSSFRYSWENKPLSIKGYVIGARTAQRSQIQPQTVTPSPAKYQPFWKKERKFQPAYAPFSTKAPRFPHKPSDRELFPGPGTYEADKQLHKRITWPMKFGSPDWSLVPMPPKRMLKMEVQKVRTWIRGCYSWLNASDRENCMATSCLHCVLSSFPHWAAGYMALLAWGTRYKVIFYQKMLVCKNNYHPSKSTPSVNKFALKVSIHKERNPGHQSTDFPT</sequence>
<gene>
    <name evidence="1" type="primary">CIMAP3</name>
</gene>
<accession>A0A672UMN2</accession>
<dbReference type="Proteomes" id="UP000472266">
    <property type="component" value="Unplaced"/>
</dbReference>
<keyword evidence="2" id="KW-1185">Reference proteome</keyword>